<dbReference type="InterPro" id="IPR027417">
    <property type="entry name" value="P-loop_NTPase"/>
</dbReference>
<sequence length="219" mass="23890">MIITVGGIKGGSGKTTVATNLAIYISQRGGDVLLVDADDQETATDFTAWREETKMGEVGYTAVKLTGDQVRTQVAKLKSKYQYVVIDTGGRDTTSQRAALFISDIYLLPFNPRSFDVWTVGKVEKLIMEIRAVRPAELLAFSFINRADARGSDNNDAAELLAQSEVMEYLEMPLGNRKAFSHAAAKGLGVTELLPVDEKAVNELTSLFNKVLSHTNALI</sequence>
<dbReference type="RefSeq" id="WP_114070675.1">
    <property type="nucleotide sequence ID" value="NZ_CP030854.1"/>
</dbReference>
<dbReference type="SUPFAM" id="SSF52540">
    <property type="entry name" value="P-loop containing nucleoside triphosphate hydrolases"/>
    <property type="match status" value="1"/>
</dbReference>
<gene>
    <name evidence="2" type="ORF">DR864_29150</name>
</gene>
<evidence type="ECO:0000313" key="3">
    <source>
        <dbReference type="Proteomes" id="UP000251993"/>
    </source>
</evidence>
<evidence type="ECO:0000313" key="2">
    <source>
        <dbReference type="EMBL" id="AXE21935.1"/>
    </source>
</evidence>
<dbReference type="CDD" id="cd02042">
    <property type="entry name" value="ParAB_family"/>
    <property type="match status" value="1"/>
</dbReference>
<geneLocation type="plasmid" evidence="2 3">
    <name>unnamed4</name>
</geneLocation>
<dbReference type="AlphaFoldDB" id="A0A344TTG4"/>
<keyword evidence="2" id="KW-0614">Plasmid</keyword>
<dbReference type="OrthoDB" id="69313at2"/>
<dbReference type="PANTHER" id="PTHR13696">
    <property type="entry name" value="P-LOOP CONTAINING NUCLEOSIDE TRIPHOSPHATE HYDROLASE"/>
    <property type="match status" value="1"/>
</dbReference>
<proteinExistence type="predicted"/>
<dbReference type="Proteomes" id="UP000251993">
    <property type="component" value="Plasmid unnamed4"/>
</dbReference>
<dbReference type="Gene3D" id="3.40.50.300">
    <property type="entry name" value="P-loop containing nucleotide triphosphate hydrolases"/>
    <property type="match status" value="1"/>
</dbReference>
<organism evidence="2 3">
    <name type="scientific">Runella rosea</name>
    <dbReference type="NCBI Taxonomy" id="2259595"/>
    <lineage>
        <taxon>Bacteria</taxon>
        <taxon>Pseudomonadati</taxon>
        <taxon>Bacteroidota</taxon>
        <taxon>Cytophagia</taxon>
        <taxon>Cytophagales</taxon>
        <taxon>Spirosomataceae</taxon>
        <taxon>Runella</taxon>
    </lineage>
</organism>
<dbReference type="KEGG" id="run:DR864_29150"/>
<keyword evidence="3" id="KW-1185">Reference proteome</keyword>
<dbReference type="EMBL" id="CP030854">
    <property type="protein sequence ID" value="AXE21935.1"/>
    <property type="molecule type" value="Genomic_DNA"/>
</dbReference>
<dbReference type="InterPro" id="IPR050678">
    <property type="entry name" value="DNA_Partitioning_ATPase"/>
</dbReference>
<reference evidence="2 3" key="1">
    <citation type="submission" date="2018-07" db="EMBL/GenBank/DDBJ databases">
        <title>Genome sequencing of Runella.</title>
        <authorList>
            <person name="Baek M.-G."/>
            <person name="Yi H."/>
        </authorList>
    </citation>
    <scope>NUCLEOTIDE SEQUENCE [LARGE SCALE GENOMIC DNA]</scope>
    <source>
        <strain evidence="2 3">HYN0085</strain>
        <plasmid evidence="2 3">unnamed4</plasmid>
    </source>
</reference>
<name>A0A344TTG4_9BACT</name>
<evidence type="ECO:0000259" key="1">
    <source>
        <dbReference type="Pfam" id="PF01656"/>
    </source>
</evidence>
<protein>
    <submittedName>
        <fullName evidence="2">Chromosome partitioning protein ParA</fullName>
    </submittedName>
</protein>
<dbReference type="PANTHER" id="PTHR13696:SF96">
    <property type="entry name" value="COBQ_COBB_MIND_PARA NUCLEOTIDE BINDING DOMAIN-CONTAINING PROTEIN"/>
    <property type="match status" value="1"/>
</dbReference>
<dbReference type="InterPro" id="IPR002586">
    <property type="entry name" value="CobQ/CobB/MinD/ParA_Nub-bd_dom"/>
</dbReference>
<dbReference type="PIRSF" id="PIRSF009320">
    <property type="entry name" value="Nuc_binding_HP_1000"/>
    <property type="match status" value="1"/>
</dbReference>
<dbReference type="Pfam" id="PF01656">
    <property type="entry name" value="CbiA"/>
    <property type="match status" value="1"/>
</dbReference>
<accession>A0A344TTG4</accession>
<feature type="domain" description="CobQ/CobB/MinD/ParA nucleotide binding" evidence="1">
    <location>
        <begin position="3"/>
        <end position="188"/>
    </location>
</feature>